<dbReference type="AlphaFoldDB" id="U2RLY9"/>
<protein>
    <submittedName>
        <fullName evidence="1">Uncharacterized protein</fullName>
    </submittedName>
</protein>
<comment type="caution">
    <text evidence="1">The sequence shown here is derived from an EMBL/GenBank/DDBJ whole genome shotgun (WGS) entry which is preliminary data.</text>
</comment>
<evidence type="ECO:0000313" key="2">
    <source>
        <dbReference type="Proteomes" id="UP000016605"/>
    </source>
</evidence>
<dbReference type="Proteomes" id="UP000016605">
    <property type="component" value="Unassembled WGS sequence"/>
</dbReference>
<dbReference type="HOGENOM" id="CLU_3301292_0_0_11"/>
<reference evidence="1 2" key="1">
    <citation type="submission" date="2013-08" db="EMBL/GenBank/DDBJ databases">
        <authorList>
            <person name="Weinstock G."/>
            <person name="Sodergren E."/>
            <person name="Wylie T."/>
            <person name="Fulton L."/>
            <person name="Fulton R."/>
            <person name="Fronick C."/>
            <person name="O'Laughlin M."/>
            <person name="Godfrey J."/>
            <person name="Miner T."/>
            <person name="Herter B."/>
            <person name="Appelbaum E."/>
            <person name="Cordes M."/>
            <person name="Lek S."/>
            <person name="Wollam A."/>
            <person name="Pepin K.H."/>
            <person name="Palsikar V.B."/>
            <person name="Mitreva M."/>
            <person name="Wilson R.K."/>
        </authorList>
    </citation>
    <scope>NUCLEOTIDE SEQUENCE [LARGE SCALE GENOMIC DNA]</scope>
    <source>
        <strain evidence="1 2">ATCC 14665</strain>
    </source>
</reference>
<feature type="non-terminal residue" evidence="1">
    <location>
        <position position="41"/>
    </location>
</feature>
<dbReference type="EMBL" id="AWVQ01000585">
    <property type="protein sequence ID" value="ERK69871.1"/>
    <property type="molecule type" value="Genomic_DNA"/>
</dbReference>
<sequence length="41" mass="4264">MTAERDAVDALADAVRSMTVHADGTADRAHALDLVARAVTV</sequence>
<evidence type="ECO:0000313" key="1">
    <source>
        <dbReference type="EMBL" id="ERK69871.1"/>
    </source>
</evidence>
<gene>
    <name evidence="1" type="ORF">N136_03795</name>
</gene>
<proteinExistence type="predicted"/>
<accession>U2RLY9</accession>
<name>U2RLY9_LEIAQ</name>
<organism evidence="1 2">
    <name type="scientific">Leifsonia aquatica ATCC 14665</name>
    <dbReference type="NCBI Taxonomy" id="1358026"/>
    <lineage>
        <taxon>Bacteria</taxon>
        <taxon>Bacillati</taxon>
        <taxon>Actinomycetota</taxon>
        <taxon>Actinomycetes</taxon>
        <taxon>Micrococcales</taxon>
        <taxon>Microbacteriaceae</taxon>
        <taxon>Leifsonia</taxon>
    </lineage>
</organism>